<protein>
    <submittedName>
        <fullName evidence="2">Kelch repeat-containing protein</fullName>
    </submittedName>
</protein>
<evidence type="ECO:0000313" key="2">
    <source>
        <dbReference type="EMBL" id="MFC7339157.1"/>
    </source>
</evidence>
<dbReference type="PANTHER" id="PTHR46375:SF3">
    <property type="entry name" value="KELCH REPEAT AND BTB DOMAIN-CONTAINING PROTEIN 13"/>
    <property type="match status" value="1"/>
</dbReference>
<organism evidence="2 3">
    <name type="scientific">Haloferula chungangensis</name>
    <dbReference type="NCBI Taxonomy" id="1048331"/>
    <lineage>
        <taxon>Bacteria</taxon>
        <taxon>Pseudomonadati</taxon>
        <taxon>Verrucomicrobiota</taxon>
        <taxon>Verrucomicrobiia</taxon>
        <taxon>Verrucomicrobiales</taxon>
        <taxon>Verrucomicrobiaceae</taxon>
        <taxon>Haloferula</taxon>
    </lineage>
</organism>
<dbReference type="InterPro" id="IPR052392">
    <property type="entry name" value="Kelch-BTB_domain-containing"/>
</dbReference>
<feature type="chain" id="PRO_5045299686" evidence="1">
    <location>
        <begin position="20"/>
        <end position="335"/>
    </location>
</feature>
<dbReference type="SMART" id="SM00612">
    <property type="entry name" value="Kelch"/>
    <property type="match status" value="5"/>
</dbReference>
<keyword evidence="1" id="KW-0732">Signal</keyword>
<dbReference type="RefSeq" id="WP_379715429.1">
    <property type="nucleotide sequence ID" value="NZ_JBHTBS010000013.1"/>
</dbReference>
<dbReference type="PANTHER" id="PTHR46375">
    <property type="entry name" value="KELCH REPEAT AND BTB DOMAIN-CONTAINING PROTEIN 13-RELATED"/>
    <property type="match status" value="1"/>
</dbReference>
<dbReference type="EMBL" id="JBHTBS010000013">
    <property type="protein sequence ID" value="MFC7339157.1"/>
    <property type="molecule type" value="Genomic_DNA"/>
</dbReference>
<dbReference type="InterPro" id="IPR006652">
    <property type="entry name" value="Kelch_1"/>
</dbReference>
<reference evidence="3" key="1">
    <citation type="journal article" date="2019" name="Int. J. Syst. Evol. Microbiol.">
        <title>The Global Catalogue of Microorganisms (GCM) 10K type strain sequencing project: providing services to taxonomists for standard genome sequencing and annotation.</title>
        <authorList>
            <consortium name="The Broad Institute Genomics Platform"/>
            <consortium name="The Broad Institute Genome Sequencing Center for Infectious Disease"/>
            <person name="Wu L."/>
            <person name="Ma J."/>
        </authorList>
    </citation>
    <scope>NUCLEOTIDE SEQUENCE [LARGE SCALE GENOMIC DNA]</scope>
    <source>
        <strain evidence="3">CGMCC 4.1467</strain>
    </source>
</reference>
<dbReference type="SUPFAM" id="SSF117281">
    <property type="entry name" value="Kelch motif"/>
    <property type="match status" value="1"/>
</dbReference>
<proteinExistence type="predicted"/>
<sequence length="335" mass="36920">MKLGYCLIPSLGLALAAFAQMSHLEGSKWEQVKGEGNPCKRHEHAFVEVDDQFIALGGRRIQAVDLYNPETSTWSTGKQPPVELHHFQALSHDGKVLVAGAFTGKYPRETPVSHLYFYDPSADAWSKGPEIPEERRRGSAGAFIKDDKLYLVCGLTDGHRSGWVPWFDEYDFSTKTWTRLPDAPRGRDHFQAVLIDEQLILAGGRRSGEGGSVFAPVIKEVDVFDFKSNTWKTLDQPIPTPRAGTSSLALGNESLVIGGESARKEAHIEVDALDPKTGNWRSLPALPGGRHATQPILYKGRIYLQAGSVTRGGTETNTMLRIPTRDLVAGNRTED</sequence>
<gene>
    <name evidence="2" type="ORF">ACFQY0_18330</name>
</gene>
<dbReference type="InterPro" id="IPR015915">
    <property type="entry name" value="Kelch-typ_b-propeller"/>
</dbReference>
<dbReference type="Proteomes" id="UP001596472">
    <property type="component" value="Unassembled WGS sequence"/>
</dbReference>
<keyword evidence="3" id="KW-1185">Reference proteome</keyword>
<feature type="signal peptide" evidence="1">
    <location>
        <begin position="1"/>
        <end position="19"/>
    </location>
</feature>
<evidence type="ECO:0000313" key="3">
    <source>
        <dbReference type="Proteomes" id="UP001596472"/>
    </source>
</evidence>
<dbReference type="Gene3D" id="2.120.10.80">
    <property type="entry name" value="Kelch-type beta propeller"/>
    <property type="match status" value="2"/>
</dbReference>
<evidence type="ECO:0000256" key="1">
    <source>
        <dbReference type="SAM" id="SignalP"/>
    </source>
</evidence>
<dbReference type="Pfam" id="PF24681">
    <property type="entry name" value="Kelch_KLHDC2_KLHL20_DRC7"/>
    <property type="match status" value="1"/>
</dbReference>
<comment type="caution">
    <text evidence="2">The sequence shown here is derived from an EMBL/GenBank/DDBJ whole genome shotgun (WGS) entry which is preliminary data.</text>
</comment>
<name>A0ABW2L9R2_9BACT</name>
<accession>A0ABW2L9R2</accession>